<dbReference type="AlphaFoldDB" id="A0A975BJD3"/>
<dbReference type="Proteomes" id="UP000663722">
    <property type="component" value="Chromosome"/>
</dbReference>
<dbReference type="KEGG" id="dmm:dnm_022350"/>
<accession>A0A975BJD3</accession>
<evidence type="ECO:0000313" key="2">
    <source>
        <dbReference type="EMBL" id="QTA86214.1"/>
    </source>
</evidence>
<keyword evidence="3" id="KW-1185">Reference proteome</keyword>
<proteinExistence type="predicted"/>
<dbReference type="Pfam" id="PF04383">
    <property type="entry name" value="KilA-N"/>
    <property type="match status" value="1"/>
</dbReference>
<gene>
    <name evidence="2" type="ORF">dnm_022350</name>
</gene>
<reference evidence="2" key="1">
    <citation type="journal article" date="2021" name="Microb. Physiol.">
        <title>Proteogenomic Insights into the Physiology of Marine, Sulfate-Reducing, Filamentous Desulfonema limicola and Desulfonema magnum.</title>
        <authorList>
            <person name="Schnaars V."/>
            <person name="Wohlbrand L."/>
            <person name="Scheve S."/>
            <person name="Hinrichs C."/>
            <person name="Reinhardt R."/>
            <person name="Rabus R."/>
        </authorList>
    </citation>
    <scope>NUCLEOTIDE SEQUENCE</scope>
    <source>
        <strain evidence="2">4be13</strain>
    </source>
</reference>
<dbReference type="RefSeq" id="WP_207681947.1">
    <property type="nucleotide sequence ID" value="NZ_CP061800.1"/>
</dbReference>
<dbReference type="InterPro" id="IPR018004">
    <property type="entry name" value="KilA/APSES_HTH"/>
</dbReference>
<organism evidence="2 3">
    <name type="scientific">Desulfonema magnum</name>
    <dbReference type="NCBI Taxonomy" id="45655"/>
    <lineage>
        <taxon>Bacteria</taxon>
        <taxon>Pseudomonadati</taxon>
        <taxon>Thermodesulfobacteriota</taxon>
        <taxon>Desulfobacteria</taxon>
        <taxon>Desulfobacterales</taxon>
        <taxon>Desulfococcaceae</taxon>
        <taxon>Desulfonema</taxon>
    </lineage>
</organism>
<feature type="domain" description="KilA/APSES-type HTH DNA-binding" evidence="1">
    <location>
        <begin position="22"/>
        <end position="103"/>
    </location>
</feature>
<dbReference type="GO" id="GO:0003677">
    <property type="term" value="F:DNA binding"/>
    <property type="evidence" value="ECO:0007669"/>
    <property type="project" value="UniProtKB-KW"/>
</dbReference>
<protein>
    <submittedName>
        <fullName evidence="2">DNA-binding domain-containing protein, KilA-N-like</fullName>
    </submittedName>
</protein>
<sequence>MTEKSLPQTKDENQALSFNGMEIREDKELGMVSLTDIWKAAKGSKNQAPAQWLNLPRAKFFIRDLLNEGTYIHKYNRQYLTLARGRAGTWAHKKVAEEYKRYLKFGRNTKQKEAEIKKELISQLRRKFGENQVKAEVKTDAGYVDIVTPKQIIEVKNAKDWKGALGQVLAYSVFFENKSSRIHLFGNKNKELWTVIRDVCGRFDVMVSG</sequence>
<keyword evidence="2" id="KW-0238">DNA-binding</keyword>
<dbReference type="EMBL" id="CP061800">
    <property type="protein sequence ID" value="QTA86214.1"/>
    <property type="molecule type" value="Genomic_DNA"/>
</dbReference>
<evidence type="ECO:0000259" key="1">
    <source>
        <dbReference type="Pfam" id="PF04383"/>
    </source>
</evidence>
<evidence type="ECO:0000313" key="3">
    <source>
        <dbReference type="Proteomes" id="UP000663722"/>
    </source>
</evidence>
<name>A0A975BJD3_9BACT</name>